<dbReference type="SUPFAM" id="SSF46689">
    <property type="entry name" value="Homeodomain-like"/>
    <property type="match status" value="1"/>
</dbReference>
<evidence type="ECO:0000256" key="1">
    <source>
        <dbReference type="ARBA" id="ARBA00023125"/>
    </source>
</evidence>
<dbReference type="InterPro" id="IPR009057">
    <property type="entry name" value="Homeodomain-like_sf"/>
</dbReference>
<reference evidence="4" key="1">
    <citation type="journal article" date="2014" name="Int. J. Syst. Evol. Microbiol.">
        <title>Complete genome sequence of Corynebacterium casei LMG S-19264T (=DSM 44701T), isolated from a smear-ripened cheese.</title>
        <authorList>
            <consortium name="US DOE Joint Genome Institute (JGI-PGF)"/>
            <person name="Walter F."/>
            <person name="Albersmeier A."/>
            <person name="Kalinowski J."/>
            <person name="Ruckert C."/>
        </authorList>
    </citation>
    <scope>NUCLEOTIDE SEQUENCE</scope>
    <source>
        <strain evidence="4">VKM Ac-1069</strain>
    </source>
</reference>
<comment type="caution">
    <text evidence="4">The sequence shown here is derived from an EMBL/GenBank/DDBJ whole genome shotgun (WGS) entry which is preliminary data.</text>
</comment>
<feature type="DNA-binding region" description="H-T-H motif" evidence="2">
    <location>
        <begin position="33"/>
        <end position="52"/>
    </location>
</feature>
<evidence type="ECO:0000313" key="4">
    <source>
        <dbReference type="EMBL" id="GLL11710.1"/>
    </source>
</evidence>
<evidence type="ECO:0000259" key="3">
    <source>
        <dbReference type="PROSITE" id="PS50977"/>
    </source>
</evidence>
<dbReference type="InterPro" id="IPR050109">
    <property type="entry name" value="HTH-type_TetR-like_transc_reg"/>
</dbReference>
<dbReference type="EMBL" id="BSFQ01000010">
    <property type="protein sequence ID" value="GLL11710.1"/>
    <property type="molecule type" value="Genomic_DNA"/>
</dbReference>
<protein>
    <submittedName>
        <fullName evidence="4">TetR family transcriptional regulator</fullName>
    </submittedName>
</protein>
<dbReference type="GO" id="GO:0003700">
    <property type="term" value="F:DNA-binding transcription factor activity"/>
    <property type="evidence" value="ECO:0007669"/>
    <property type="project" value="TreeGrafter"/>
</dbReference>
<name>A0A9W6NVU9_9PSEU</name>
<dbReference type="PROSITE" id="PS01081">
    <property type="entry name" value="HTH_TETR_1"/>
    <property type="match status" value="1"/>
</dbReference>
<sequence length="203" mass="22354">MPRVSTDQLAARRQHILDGARRCFAAHGYEGATVRRLEQSTGLSRGAIFHYFRDKDALFLALAEQDARRMADVVAEQGLVQVMRDLLGTARGEGTDGAAEADGASDRSWLGTRLEVSRRLRTDPDFRQRWQAHSAELTAATRERLERQAAAGALRDDVPVPVLAQYLELVLEGLVSHLAMGLPADALDGVLDLVEQSVRTLPR</sequence>
<dbReference type="AlphaFoldDB" id="A0A9W6NVU9"/>
<dbReference type="InterPro" id="IPR001647">
    <property type="entry name" value="HTH_TetR"/>
</dbReference>
<dbReference type="PROSITE" id="PS50977">
    <property type="entry name" value="HTH_TETR_2"/>
    <property type="match status" value="1"/>
</dbReference>
<feature type="domain" description="HTH tetR-type" evidence="3">
    <location>
        <begin position="10"/>
        <end position="70"/>
    </location>
</feature>
<accession>A0A9W6NVU9</accession>
<dbReference type="GO" id="GO:0000976">
    <property type="term" value="F:transcription cis-regulatory region binding"/>
    <property type="evidence" value="ECO:0007669"/>
    <property type="project" value="TreeGrafter"/>
</dbReference>
<gene>
    <name evidence="4" type="ORF">GCM10017577_28510</name>
</gene>
<dbReference type="PANTHER" id="PTHR30055:SF229">
    <property type="entry name" value="HTH-TYPE TRANSCRIPTIONAL REPRESSOR RV1474C"/>
    <property type="match status" value="1"/>
</dbReference>
<dbReference type="RefSeq" id="WP_037038757.1">
    <property type="nucleotide sequence ID" value="NZ_BAAAUZ010000010.1"/>
</dbReference>
<dbReference type="PANTHER" id="PTHR30055">
    <property type="entry name" value="HTH-TYPE TRANSCRIPTIONAL REGULATOR RUTR"/>
    <property type="match status" value="1"/>
</dbReference>
<keyword evidence="1 2" id="KW-0238">DNA-binding</keyword>
<dbReference type="Pfam" id="PF00440">
    <property type="entry name" value="TetR_N"/>
    <property type="match status" value="1"/>
</dbReference>
<proteinExistence type="predicted"/>
<reference evidence="4" key="2">
    <citation type="submission" date="2023-01" db="EMBL/GenBank/DDBJ databases">
        <authorList>
            <person name="Sun Q."/>
            <person name="Evtushenko L."/>
        </authorList>
    </citation>
    <scope>NUCLEOTIDE SEQUENCE</scope>
    <source>
        <strain evidence="4">VKM Ac-1069</strain>
    </source>
</reference>
<dbReference type="PRINTS" id="PR00455">
    <property type="entry name" value="HTHTETR"/>
</dbReference>
<dbReference type="Proteomes" id="UP001143463">
    <property type="component" value="Unassembled WGS sequence"/>
</dbReference>
<organism evidence="4 5">
    <name type="scientific">Pseudonocardia halophobica</name>
    <dbReference type="NCBI Taxonomy" id="29401"/>
    <lineage>
        <taxon>Bacteria</taxon>
        <taxon>Bacillati</taxon>
        <taxon>Actinomycetota</taxon>
        <taxon>Actinomycetes</taxon>
        <taxon>Pseudonocardiales</taxon>
        <taxon>Pseudonocardiaceae</taxon>
        <taxon>Pseudonocardia</taxon>
    </lineage>
</organism>
<evidence type="ECO:0000256" key="2">
    <source>
        <dbReference type="PROSITE-ProRule" id="PRU00335"/>
    </source>
</evidence>
<dbReference type="InterPro" id="IPR023772">
    <property type="entry name" value="DNA-bd_HTH_TetR-type_CS"/>
</dbReference>
<dbReference type="InterPro" id="IPR036271">
    <property type="entry name" value="Tet_transcr_reg_TetR-rel_C_sf"/>
</dbReference>
<dbReference type="SUPFAM" id="SSF48498">
    <property type="entry name" value="Tetracyclin repressor-like, C-terminal domain"/>
    <property type="match status" value="1"/>
</dbReference>
<dbReference type="Gene3D" id="1.10.357.10">
    <property type="entry name" value="Tetracycline Repressor, domain 2"/>
    <property type="match status" value="1"/>
</dbReference>
<evidence type="ECO:0000313" key="5">
    <source>
        <dbReference type="Proteomes" id="UP001143463"/>
    </source>
</evidence>
<keyword evidence="5" id="KW-1185">Reference proteome</keyword>